<organism evidence="2 3">
    <name type="scientific">Paracidovorax valerianellae</name>
    <dbReference type="NCBI Taxonomy" id="187868"/>
    <lineage>
        <taxon>Bacteria</taxon>
        <taxon>Pseudomonadati</taxon>
        <taxon>Pseudomonadota</taxon>
        <taxon>Betaproteobacteria</taxon>
        <taxon>Burkholderiales</taxon>
        <taxon>Comamonadaceae</taxon>
        <taxon>Paracidovorax</taxon>
    </lineage>
</organism>
<keyword evidence="1" id="KW-0472">Membrane</keyword>
<reference evidence="2 3" key="1">
    <citation type="submission" date="2016-10" db="EMBL/GenBank/DDBJ databases">
        <authorList>
            <person name="de Groot N.N."/>
        </authorList>
    </citation>
    <scope>NUCLEOTIDE SEQUENCE [LARGE SCALE GENOMIC DNA]</scope>
    <source>
        <strain evidence="2 3">DSM 16619</strain>
    </source>
</reference>
<protein>
    <submittedName>
        <fullName evidence="2">Uncharacterized protein</fullName>
    </submittedName>
</protein>
<evidence type="ECO:0000313" key="2">
    <source>
        <dbReference type="EMBL" id="SDC12792.1"/>
    </source>
</evidence>
<keyword evidence="1" id="KW-0812">Transmembrane</keyword>
<evidence type="ECO:0000313" key="3">
    <source>
        <dbReference type="Proteomes" id="UP000198781"/>
    </source>
</evidence>
<proteinExistence type="predicted"/>
<evidence type="ECO:0000256" key="1">
    <source>
        <dbReference type="SAM" id="Phobius"/>
    </source>
</evidence>
<keyword evidence="1" id="KW-1133">Transmembrane helix</keyword>
<dbReference type="AlphaFoldDB" id="A0A1G6J1S3"/>
<feature type="transmembrane region" description="Helical" evidence="1">
    <location>
        <begin position="140"/>
        <end position="156"/>
    </location>
</feature>
<dbReference type="EMBL" id="FMZC01000001">
    <property type="protein sequence ID" value="SDC12792.1"/>
    <property type="molecule type" value="Genomic_DNA"/>
</dbReference>
<dbReference type="STRING" id="187868.SAMN05192589_101299"/>
<sequence>MHAPVPETILLMFGVLPLWLMAGVPESLLHLLMLAEMAIAVLAVLWLEINAAVLALCIVAFLAHEITVYADLRWSAGQRQITPLEQMIHSLQEIMPLVGLALLASSHWDQASALAGLTGAGGEEASWSFTLKRVALPGEYIASAVLVGAALAACYVEELWRCMKARATPTHR</sequence>
<dbReference type="OrthoDB" id="6028296at2"/>
<accession>A0A1G6J1S3</accession>
<dbReference type="Proteomes" id="UP000198781">
    <property type="component" value="Unassembled WGS sequence"/>
</dbReference>
<feature type="transmembrane region" description="Helical" evidence="1">
    <location>
        <begin position="39"/>
        <end position="63"/>
    </location>
</feature>
<gene>
    <name evidence="2" type="ORF">SAMN05192589_101299</name>
</gene>
<name>A0A1G6J1S3_9BURK</name>
<feature type="transmembrane region" description="Helical" evidence="1">
    <location>
        <begin position="12"/>
        <end position="32"/>
    </location>
</feature>
<keyword evidence="3" id="KW-1185">Reference proteome</keyword>